<protein>
    <submittedName>
        <fullName evidence="1">Uncharacterized protein</fullName>
    </submittedName>
</protein>
<dbReference type="Ensembl" id="ENSECRT00000021381.1">
    <property type="protein sequence ID" value="ENSECRP00000020929.1"/>
    <property type="gene ID" value="ENSECRG00000014093.1"/>
</dbReference>
<dbReference type="Proteomes" id="UP000694620">
    <property type="component" value="Chromosome 10"/>
</dbReference>
<dbReference type="AlphaFoldDB" id="A0A8C4SSI2"/>
<keyword evidence="2" id="KW-1185">Reference proteome</keyword>
<accession>A0A8C4SSI2</accession>
<evidence type="ECO:0000313" key="1">
    <source>
        <dbReference type="Ensembl" id="ENSECRP00000020929.1"/>
    </source>
</evidence>
<reference evidence="1" key="3">
    <citation type="submission" date="2025-09" db="UniProtKB">
        <authorList>
            <consortium name="Ensembl"/>
        </authorList>
    </citation>
    <scope>IDENTIFICATION</scope>
</reference>
<sequence>MTFYKGSVVFSEFFILDQMQFHEVRFYAIHNELYHAVDPKNHKLFCFVYLDFSVCFIAKQPTRVACS</sequence>
<reference evidence="1" key="2">
    <citation type="submission" date="2025-08" db="UniProtKB">
        <authorList>
            <consortium name="Ensembl"/>
        </authorList>
    </citation>
    <scope>IDENTIFICATION</scope>
</reference>
<reference evidence="1" key="1">
    <citation type="submission" date="2021-06" db="EMBL/GenBank/DDBJ databases">
        <authorList>
            <consortium name="Wellcome Sanger Institute Data Sharing"/>
        </authorList>
    </citation>
    <scope>NUCLEOTIDE SEQUENCE [LARGE SCALE GENOMIC DNA]</scope>
</reference>
<proteinExistence type="predicted"/>
<organism evidence="1 2">
    <name type="scientific">Erpetoichthys calabaricus</name>
    <name type="common">Rope fish</name>
    <name type="synonym">Calamoichthys calabaricus</name>
    <dbReference type="NCBI Taxonomy" id="27687"/>
    <lineage>
        <taxon>Eukaryota</taxon>
        <taxon>Metazoa</taxon>
        <taxon>Chordata</taxon>
        <taxon>Craniata</taxon>
        <taxon>Vertebrata</taxon>
        <taxon>Euteleostomi</taxon>
        <taxon>Actinopterygii</taxon>
        <taxon>Polypteriformes</taxon>
        <taxon>Polypteridae</taxon>
        <taxon>Erpetoichthys</taxon>
    </lineage>
</organism>
<evidence type="ECO:0000313" key="2">
    <source>
        <dbReference type="Proteomes" id="UP000694620"/>
    </source>
</evidence>
<name>A0A8C4SSI2_ERPCA</name>